<proteinExistence type="predicted"/>
<dbReference type="EMBL" id="FXTE01000005">
    <property type="protein sequence ID" value="SMO68518.1"/>
    <property type="molecule type" value="Genomic_DNA"/>
</dbReference>
<dbReference type="PROSITE" id="PS50125">
    <property type="entry name" value="GUANYLATE_CYCLASE_2"/>
    <property type="match status" value="1"/>
</dbReference>
<name>A0A521DA23_9RHOB</name>
<dbReference type="GO" id="GO:0006171">
    <property type="term" value="P:cAMP biosynthetic process"/>
    <property type="evidence" value="ECO:0007669"/>
    <property type="project" value="TreeGrafter"/>
</dbReference>
<dbReference type="OrthoDB" id="4565346at2"/>
<feature type="domain" description="Guanylate cyclase" evidence="1">
    <location>
        <begin position="341"/>
        <end position="470"/>
    </location>
</feature>
<gene>
    <name evidence="2" type="ORF">SAMN06265380_105141</name>
</gene>
<dbReference type="InterPro" id="IPR029787">
    <property type="entry name" value="Nucleotide_cyclase"/>
</dbReference>
<dbReference type="Proteomes" id="UP000319555">
    <property type="component" value="Unassembled WGS sequence"/>
</dbReference>
<dbReference type="Pfam" id="PF04248">
    <property type="entry name" value="NTP_transf_9"/>
    <property type="match status" value="1"/>
</dbReference>
<evidence type="ECO:0000313" key="3">
    <source>
        <dbReference type="Proteomes" id="UP000319555"/>
    </source>
</evidence>
<dbReference type="GO" id="GO:0004016">
    <property type="term" value="F:adenylate cyclase activity"/>
    <property type="evidence" value="ECO:0007669"/>
    <property type="project" value="UniProtKB-ARBA"/>
</dbReference>
<dbReference type="AlphaFoldDB" id="A0A521DA23"/>
<keyword evidence="3" id="KW-1185">Reference proteome</keyword>
<dbReference type="Gene3D" id="3.30.70.1230">
    <property type="entry name" value="Nucleotide cyclase"/>
    <property type="match status" value="1"/>
</dbReference>
<evidence type="ECO:0000313" key="2">
    <source>
        <dbReference type="EMBL" id="SMO68518.1"/>
    </source>
</evidence>
<dbReference type="SMART" id="SM00044">
    <property type="entry name" value="CYCc"/>
    <property type="match status" value="1"/>
</dbReference>
<dbReference type="InterPro" id="IPR007361">
    <property type="entry name" value="DUF427"/>
</dbReference>
<reference evidence="2 3" key="1">
    <citation type="submission" date="2017-05" db="EMBL/GenBank/DDBJ databases">
        <authorList>
            <person name="Varghese N."/>
            <person name="Submissions S."/>
        </authorList>
    </citation>
    <scope>NUCLEOTIDE SEQUENCE [LARGE SCALE GENOMIC DNA]</scope>
    <source>
        <strain evidence="2 3">DSM 28009</strain>
    </source>
</reference>
<organism evidence="2 3">
    <name type="scientific">Ruegeria faecimaris</name>
    <dbReference type="NCBI Taxonomy" id="686389"/>
    <lineage>
        <taxon>Bacteria</taxon>
        <taxon>Pseudomonadati</taxon>
        <taxon>Pseudomonadota</taxon>
        <taxon>Alphaproteobacteria</taxon>
        <taxon>Rhodobacterales</taxon>
        <taxon>Roseobacteraceae</taxon>
        <taxon>Ruegeria</taxon>
    </lineage>
</organism>
<dbReference type="Pfam" id="PF00211">
    <property type="entry name" value="Guanylate_cyc"/>
    <property type="match status" value="1"/>
</dbReference>
<dbReference type="InterPro" id="IPR050697">
    <property type="entry name" value="Adenylyl/Guanylyl_Cyclase_3/4"/>
</dbReference>
<dbReference type="CDD" id="cd07302">
    <property type="entry name" value="CHD"/>
    <property type="match status" value="1"/>
</dbReference>
<dbReference type="PANTHER" id="PTHR43081">
    <property type="entry name" value="ADENYLATE CYCLASE, TERMINAL-DIFFERENTIATION SPECIFIC-RELATED"/>
    <property type="match status" value="1"/>
</dbReference>
<dbReference type="InterPro" id="IPR038694">
    <property type="entry name" value="DUF427_sf"/>
</dbReference>
<dbReference type="RefSeq" id="WP_142637149.1">
    <property type="nucleotide sequence ID" value="NZ_CANNGM010000005.1"/>
</dbReference>
<accession>A0A521DA23</accession>
<dbReference type="SUPFAM" id="SSF55073">
    <property type="entry name" value="Nucleotide cyclase"/>
    <property type="match status" value="1"/>
</dbReference>
<protein>
    <submittedName>
        <fullName evidence="2">Adenylate/guanylate cyclase</fullName>
    </submittedName>
</protein>
<sequence length="523" mass="57553">MNVHVTPNIKGYGISVEPLVGRIAIYRDEILLAESFDAKVMYETRLPPMIYIPRQDVHVDLSDETELQTFCPFKGTATYHDVVLADQRLANSVWAYENALPESAAIQGHIGFMPTAYTRIELGENNLRNPEDGNISGPLIDWLMRGASDLSTPEAFTKALAEKMLEHGIAIQRLSILAWSLHPLIAGKHYIWEKDEAEISTNVPTYEIHDHPAYINSPLRHVSNGMGGVRQRLNDENPQHSFPIMEDLRAKGATDYVAMPLPFSDGRTNVLTLTCDHPDGFTTANLGLVFECSSVIARFYEVFMQRENAQVLLETYVGKRTGARVLGGEIRRGDGDEIDAAIMFCDLRNSTLLEEKLGRAAYINLLNDFFETVSGIVDENGGEVLKFIGDAVLAVFPAGEDSTLARENAQRSAVGIVERLGELRKSGSDMHCDCSIGVAYGRVTYGNIGSRERLDFTVIGQAANVAARLGEYSKIVNHRIVVTKDIVPACTDALPLGEVKLHNVSQPVCSYALKTSADAILNG</sequence>
<dbReference type="Gene3D" id="2.170.150.40">
    <property type="entry name" value="Domain of unknown function (DUF427)"/>
    <property type="match status" value="1"/>
</dbReference>
<evidence type="ECO:0000259" key="1">
    <source>
        <dbReference type="PROSITE" id="PS50125"/>
    </source>
</evidence>
<dbReference type="InterPro" id="IPR001054">
    <property type="entry name" value="A/G_cyclase"/>
</dbReference>
<dbReference type="PANTHER" id="PTHR43081:SF11">
    <property type="entry name" value="BLR2264 PROTEIN"/>
    <property type="match status" value="1"/>
</dbReference>
<dbReference type="GO" id="GO:0035556">
    <property type="term" value="P:intracellular signal transduction"/>
    <property type="evidence" value="ECO:0007669"/>
    <property type="project" value="InterPro"/>
</dbReference>